<evidence type="ECO:0000256" key="1">
    <source>
        <dbReference type="SAM" id="Phobius"/>
    </source>
</evidence>
<evidence type="ECO:0000313" key="2">
    <source>
        <dbReference type="EMBL" id="CAK8163348.1"/>
    </source>
</evidence>
<dbReference type="RefSeq" id="WP_338364476.1">
    <property type="nucleotide sequence ID" value="NZ_CAWVOK010000026.1"/>
</dbReference>
<organism evidence="2 3">
    <name type="scientific">Candidatus Xenohaliotis californiensis</name>
    <dbReference type="NCBI Taxonomy" id="84677"/>
    <lineage>
        <taxon>Bacteria</taxon>
        <taxon>Pseudomonadati</taxon>
        <taxon>Pseudomonadota</taxon>
        <taxon>Alphaproteobacteria</taxon>
        <taxon>Rickettsiales</taxon>
        <taxon>Anaplasmataceae</taxon>
        <taxon>Candidatus Xenohaliotis</taxon>
    </lineage>
</organism>
<feature type="transmembrane region" description="Helical" evidence="1">
    <location>
        <begin position="51"/>
        <end position="75"/>
    </location>
</feature>
<evidence type="ECO:0000313" key="3">
    <source>
        <dbReference type="Proteomes" id="UP001314181"/>
    </source>
</evidence>
<keyword evidence="1" id="KW-1133">Transmembrane helix</keyword>
<dbReference type="Proteomes" id="UP001314181">
    <property type="component" value="Unassembled WGS sequence"/>
</dbReference>
<accession>A0ABM9N8U5</accession>
<keyword evidence="1" id="KW-0812">Transmembrane</keyword>
<name>A0ABM9N8U5_9RICK</name>
<keyword evidence="3" id="KW-1185">Reference proteome</keyword>
<proteinExistence type="predicted"/>
<dbReference type="EMBL" id="CAWVOK010000026">
    <property type="protein sequence ID" value="CAK8163348.1"/>
    <property type="molecule type" value="Genomic_DNA"/>
</dbReference>
<sequence>MIKKLENEPTEDSNARSSSIKACGNVQNNVSILSTGCITINDKIGKKVSSLYLVLMLFKGVLGVSAGISFGAKIIEDGLGGDVKLYVKQRG</sequence>
<protein>
    <submittedName>
        <fullName evidence="2">Uncharacterized protein</fullName>
    </submittedName>
</protein>
<reference evidence="2 3" key="1">
    <citation type="submission" date="2024-01" db="EMBL/GenBank/DDBJ databases">
        <authorList>
            <person name="Kunselman E."/>
        </authorList>
    </citation>
    <scope>NUCLEOTIDE SEQUENCE [LARGE SCALE GENOMIC DNA]</scope>
    <source>
        <strain evidence="2">2 abalone samples</strain>
    </source>
</reference>
<comment type="caution">
    <text evidence="2">The sequence shown here is derived from an EMBL/GenBank/DDBJ whole genome shotgun (WGS) entry which is preliminary data.</text>
</comment>
<gene>
    <name evidence="2" type="ORF">CAXC1_330108</name>
</gene>
<keyword evidence="1" id="KW-0472">Membrane</keyword>